<dbReference type="Pfam" id="PF04130">
    <property type="entry name" value="GCP_C_terminal"/>
    <property type="match status" value="1"/>
</dbReference>
<evidence type="ECO:0000256" key="2">
    <source>
        <dbReference type="ARBA" id="ARBA00010337"/>
    </source>
</evidence>
<dbReference type="Proteomes" id="UP000823561">
    <property type="component" value="Chromosome 9"/>
</dbReference>
<dbReference type="GO" id="GO:0030833">
    <property type="term" value="P:regulation of actin filament polymerization"/>
    <property type="evidence" value="ECO:0007669"/>
    <property type="project" value="InterPro"/>
</dbReference>
<comment type="similarity">
    <text evidence="6">Belongs to the CYFIP family.</text>
</comment>
<dbReference type="Pfam" id="PF07159">
    <property type="entry name" value="CYRIA-B_Rac1-bd"/>
    <property type="match status" value="1"/>
</dbReference>
<dbReference type="GO" id="GO:0005737">
    <property type="term" value="C:cytoplasm"/>
    <property type="evidence" value="ECO:0007669"/>
    <property type="project" value="UniProtKB-ARBA"/>
</dbReference>
<name>A0AAV6GLD3_9TELE</name>
<proteinExistence type="inferred from homology"/>
<dbReference type="CDD" id="cd22572">
    <property type="entry name" value="GCP5_NTD"/>
    <property type="match status" value="1"/>
</dbReference>
<dbReference type="PRINTS" id="PR01698">
    <property type="entry name" value="CYTOFMRPINTP"/>
</dbReference>
<dbReference type="InterPro" id="IPR042241">
    <property type="entry name" value="GCP_C_sf"/>
</dbReference>
<feature type="compositionally biased region" description="Acidic residues" evidence="10">
    <location>
        <begin position="159"/>
        <end position="170"/>
    </location>
</feature>
<evidence type="ECO:0000259" key="12">
    <source>
        <dbReference type="Pfam" id="PF07159"/>
    </source>
</evidence>
<feature type="domain" description="Gamma tubulin complex component C-terminal" evidence="11">
    <location>
        <begin position="726"/>
        <end position="1021"/>
    </location>
</feature>
<evidence type="ECO:0000313" key="14">
    <source>
        <dbReference type="EMBL" id="KAG5276003.1"/>
    </source>
</evidence>
<feature type="domain" description="Gamma tubulin complex component protein N-terminal" evidence="13">
    <location>
        <begin position="268"/>
        <end position="591"/>
    </location>
</feature>
<protein>
    <recommendedName>
        <fullName evidence="7">Gamma-tubulin complex component 5</fullName>
    </recommendedName>
</protein>
<evidence type="ECO:0000256" key="3">
    <source>
        <dbReference type="ARBA" id="ARBA00022490"/>
    </source>
</evidence>
<evidence type="ECO:0000256" key="8">
    <source>
        <dbReference type="ARBA" id="ARBA00093416"/>
    </source>
</evidence>
<reference evidence="14" key="1">
    <citation type="submission" date="2020-10" db="EMBL/GenBank/DDBJ databases">
        <title>Chromosome-scale genome assembly of the Allis shad, Alosa alosa.</title>
        <authorList>
            <person name="Margot Z."/>
            <person name="Christophe K."/>
            <person name="Cabau C."/>
            <person name="Louis A."/>
            <person name="Berthelot C."/>
            <person name="Parey E."/>
            <person name="Roest Crollius H."/>
            <person name="Montfort J."/>
            <person name="Robinson-Rechavi M."/>
            <person name="Bucao C."/>
            <person name="Bouchez O."/>
            <person name="Gislard M."/>
            <person name="Lluch J."/>
            <person name="Milhes M."/>
            <person name="Lampietro C."/>
            <person name="Lopez Roques C."/>
            <person name="Donnadieu C."/>
            <person name="Braasch I."/>
            <person name="Desvignes T."/>
            <person name="Postlethwait J."/>
            <person name="Bobe J."/>
            <person name="Guiguen Y."/>
        </authorList>
    </citation>
    <scope>NUCLEOTIDE SEQUENCE</scope>
    <source>
        <strain evidence="14">M-15738</strain>
        <tissue evidence="14">Blood</tissue>
    </source>
</reference>
<dbReference type="InterPro" id="IPR041470">
    <property type="entry name" value="GCP_N"/>
</dbReference>
<dbReference type="GO" id="GO:0043015">
    <property type="term" value="F:gamma-tubulin binding"/>
    <property type="evidence" value="ECO:0007669"/>
    <property type="project" value="InterPro"/>
</dbReference>
<evidence type="ECO:0000259" key="11">
    <source>
        <dbReference type="Pfam" id="PF04130"/>
    </source>
</evidence>
<feature type="region of interest" description="Disordered" evidence="10">
    <location>
        <begin position="335"/>
        <end position="361"/>
    </location>
</feature>
<comment type="subcellular location">
    <subcellularLocation>
        <location evidence="1">Cytoplasm</location>
        <location evidence="1">Cytoskeleton</location>
        <location evidence="1">Microtubule organizing center</location>
        <location evidence="1">Centrosome</location>
    </subcellularLocation>
</comment>
<dbReference type="Pfam" id="PF17681">
    <property type="entry name" value="GCP_N_terminal"/>
    <property type="match status" value="1"/>
</dbReference>
<comment type="similarity">
    <text evidence="2">Belongs to the TUBGCP family.</text>
</comment>
<evidence type="ECO:0000259" key="13">
    <source>
        <dbReference type="Pfam" id="PF17681"/>
    </source>
</evidence>
<feature type="region of interest" description="Disordered" evidence="10">
    <location>
        <begin position="531"/>
        <end position="554"/>
    </location>
</feature>
<keyword evidence="15" id="KW-1185">Reference proteome</keyword>
<dbReference type="PANTHER" id="PTHR12195">
    <property type="entry name" value="CYTOPLASMIC FMR1-INTERACTING PROTEIN-RELATED"/>
    <property type="match status" value="1"/>
</dbReference>
<evidence type="ECO:0000256" key="9">
    <source>
        <dbReference type="ARBA" id="ARBA00093551"/>
    </source>
</evidence>
<dbReference type="EMBL" id="JADWDJ010000009">
    <property type="protein sequence ID" value="KAG5276003.1"/>
    <property type="molecule type" value="Genomic_DNA"/>
</dbReference>
<evidence type="ECO:0000256" key="1">
    <source>
        <dbReference type="ARBA" id="ARBA00004300"/>
    </source>
</evidence>
<keyword evidence="4" id="KW-0493">Microtubule</keyword>
<dbReference type="FunFam" id="1.20.120.1900:FF:000005">
    <property type="entry name" value="Gamma-tubulin complex component"/>
    <property type="match status" value="1"/>
</dbReference>
<feature type="compositionally biased region" description="Gly residues" evidence="10">
    <location>
        <begin position="540"/>
        <end position="552"/>
    </location>
</feature>
<feature type="domain" description="CYRIA/CYRIB Rac1 binding" evidence="12">
    <location>
        <begin position="1102"/>
        <end position="1309"/>
    </location>
</feature>
<evidence type="ECO:0000256" key="10">
    <source>
        <dbReference type="SAM" id="MobiDB-lite"/>
    </source>
</evidence>
<dbReference type="Gene3D" id="1.20.120.1900">
    <property type="entry name" value="Gamma-tubulin complex, C-terminal domain"/>
    <property type="match status" value="1"/>
</dbReference>
<evidence type="ECO:0000256" key="6">
    <source>
        <dbReference type="ARBA" id="ARBA00025790"/>
    </source>
</evidence>
<keyword evidence="3" id="KW-0963">Cytoplasm</keyword>
<dbReference type="InterPro" id="IPR059169">
    <property type="entry name" value="GCP5_N_ext"/>
</dbReference>
<evidence type="ECO:0000313" key="15">
    <source>
        <dbReference type="Proteomes" id="UP000823561"/>
    </source>
</evidence>
<comment type="function">
    <text evidence="8">Component of the gamma-tubulin ring complex (gTuRC) which mediates microtubule nucleation. The gTuRC regulates the minus-end nucleation of alpha-beta tubulin heterodimers that grow into microtubule protafilaments, a critical step in centrosome duplication and spindle formation.</text>
</comment>
<comment type="subunit">
    <text evidence="9">Component of the gamma-tubulin ring complex (gTuRC) consisting of TUBGCP2, TUBGCP3, TUBGCP4, TUBGCP5 and TUBGCP6 and gamma-tubulin TUBG1 or TUBG2. TUBGCP2, TUBGCP3, TUBGCP4, TUBGCP5 and TUBGCP6 assemble in a 5:5:2:1:1 stoichiometry; each is associated with a gamma-tubulin, thereby arranging 14 gamma-tubulins in a helical manner. Gamma-tubulin at the first position is blocked by TUBGCP3 at the last position, allowing 13 protafilaments to grow into a microtubule. The gTuRC (via TUBGCP3 and TUBGCP6) interacts with ACTB and MZT1; the interactions form a luminal bridge that stabilizes the initial structure during complex assembly. The gTuRC (via TUBGCP2) interacts with MZT2A/MZT2B and CDK5RAP2 (via CM1 motif); the interactions play a role in gTuRC activation.</text>
</comment>
<dbReference type="Pfam" id="PF05994">
    <property type="entry name" value="FragX_IP"/>
    <property type="match status" value="1"/>
</dbReference>
<dbReference type="InterPro" id="IPR008081">
    <property type="entry name" value="Cytoplasmic_FMR1-int"/>
</dbReference>
<dbReference type="InterPro" id="IPR009828">
    <property type="entry name" value="CYRIA/CYRIB_Rac1-bd"/>
</dbReference>
<dbReference type="InterPro" id="IPR040457">
    <property type="entry name" value="GCP_C"/>
</dbReference>
<evidence type="ECO:0000256" key="4">
    <source>
        <dbReference type="ARBA" id="ARBA00022701"/>
    </source>
</evidence>
<feature type="region of interest" description="Disordered" evidence="10">
    <location>
        <begin position="147"/>
        <end position="196"/>
    </location>
</feature>
<keyword evidence="5" id="KW-0206">Cytoskeleton</keyword>
<dbReference type="GO" id="GO:0005813">
    <property type="term" value="C:centrosome"/>
    <property type="evidence" value="ECO:0007669"/>
    <property type="project" value="UniProtKB-SubCell"/>
</dbReference>
<comment type="caution">
    <text evidence="14">The sequence shown here is derived from an EMBL/GenBank/DDBJ whole genome shotgun (WGS) entry which is preliminary data.</text>
</comment>
<gene>
    <name evidence="14" type="ORF">AALO_G00126860</name>
</gene>
<sequence>MAHWTKFEKEMEQETKNLIKHFTGIQNEEDQNFQLALKFTWSNFRFHRFLDVNSHKVQRKVNGIYEKLMIHSDVSKADSWMRLTNEFLNSPLPNTEGFKTDAHHGILALLLFLSDSPSNTNFSERPRIKEAVKEDTFDWAKYLLEGEDIDTGPFPDTPEWSEDESDEDDSQQPLSREDSGIQVDRTPQEDQDQADKNVSVAWTVGEPDARAWLEQHVVTPYWVPHSPRFPHSLHLHSNLLNVWDQHLYNTDPLYLPEEKAFVTETQVIRETLWLLSGVKKLFIFQHHDGKVVVRNDVVVTHLTSNCLRSVLEHIAAYGQAVSRLQRFIDEVTGYSTETGPPGGSSSSTSSSSSSTKKGSEPPFRTYQAFVWALYKYFTSFKEELTAIEKELIGKDETVTLSAVLERLKPHLAQVKVLHRVFCTGVAEVPPGTPNVVRASHLLNTLYKAILEYDSAGEASEQAVALLFSLWVETVRPYLEIVDEWIVHGHLFDPAKEFIIQRNKDVPVDHRDFWYATYTLYSVSEAVDGGEERLSDAASGSSGGDQAGAGGGNSRQHTMVSFLKPVLKQIIMAGKSMQLLKNLDCKEAEQHEGSARDAERKSVYTLFLESVQSRLRRGEESPADTVTEQQATKRSLIKMQSIVARHLELEDIHDPLLAINFARLYLEQSDFHEKFSGGDVMVDRSSESVTCQTFELTLRSCLYPHIDRRYIECCGNLMRTLKKDYRLLEYLQAMRNYFLLEAGDTMYDFYTAIFDKVLEKESWQQLSFLNVQLQEAVGQRYPEDSSRLSIFLETIDPARKKQPINNLDGLTLSYKVPWPVDIVISSECQKIYNQVFLLLLQIKWAKYCLDTLRFSDLTVAAKKHEGASPEEEPTKEAKEPVNQQIHRMFLLRVKLMHFVNTLHNFIMTRILHSTGLEFQHQVQEAKDLDQLIKIHYRYLSTIHDRCLLREKIGFVKEAIMKVLNLVLIFSDRWQAGFGAWKIESIAKMESDFKSCHMFLVTILNKAVCRGSFPHLEALALSLMAGRLNGPFSLEKKKGTMASTVTLEDALSNVDLLEELPLPDQQPCIEPLPSSVMYQPNFNTNFEDRNAFVTGIARYIEQATVHSNMNEMLEEGQGYAVMLYTWRSCSRAIPQVKCNEQPNRVEIYEKTVEVLEPEVTKLMNFMYFQRTAIDRFCGEVRRLCHAERRKDFVSEAYLLTLGKFINMFAVLDELKNMKCSVKNDHSAYKRAAQFLRKMSEPSSIQESQNLSMFLANHNKITQSLQQQLEVINGYEELLADIVNLCADYYENKMYLTPSEKHMLLKVMGFGLYLMDGSNSNIYKLDAKKRINLTKIDKFFKQLQVVPLFGDMQIELSRYIKTSAHFEENKSRWSCTSVGSSPQYNICEQMIQIREDHMRFISELACYSNSEVVTGSGRQDAQKTDSEYRKLFDLALQGLQLLSQWSAHVMEVYSWKLVHPTDKYSNKECPDNAEEYERATRYNYTTEEKFALVEVMAMIKGLQVLMGRMESVFNHAIRHTIYSALQDFAQITLREPLRQAIKKKKNVIQSVLQAIRKTICDWETGREPHNDPALRGEKDPKGGFDIKVPRRAVGPSSTQLYMVRTMLESLIADKSGSKKTLRSSLEGPTILDIEKFHRESFFYTHLLNFSETLQQCCDLSQLWFREFFLELTMGRRIQFPIEMSMPWILTDHILDTKEASMMEYVLYPLDLYNDSAHYALTKFKKQFLYDEIEAEVNLCFDQFVYKLADQIFAYYKILAGSLLLDKRLRADCKNQGANIPWPASNRYETLLKQRHVQLLGRSIDLNRLLTQRLSAALHKSLELAIGRFESEDLTSIMELEGLLEINRMTHKLLSKFLTLDSMDAMFREANHNVSAPYGRITLHVFWELNYDFLPNYCYNGSTNRFVRTVLPFSQEFQRDKPPNAQPHYLYGSKALNLAYSSIFGFYRNFVGPPHIKAICRLLGYQGIAVVMEELLKVVKSLLQGTIMQYVKTLMEVMPKICRLPRHEYGSPGILEFFHHQLKDIVEYAELKTVCFQNLREVGNAMLFCLLCEQSLVRATSFTPLLKHLSAVPHTLAEFVRYQKI</sequence>
<dbReference type="GO" id="GO:0031267">
    <property type="term" value="F:small GTPase binding"/>
    <property type="evidence" value="ECO:0007669"/>
    <property type="project" value="InterPro"/>
</dbReference>
<dbReference type="GO" id="GO:0005874">
    <property type="term" value="C:microtubule"/>
    <property type="evidence" value="ECO:0007669"/>
    <property type="project" value="UniProtKB-KW"/>
</dbReference>
<organism evidence="14 15">
    <name type="scientific">Alosa alosa</name>
    <name type="common">allis shad</name>
    <dbReference type="NCBI Taxonomy" id="278164"/>
    <lineage>
        <taxon>Eukaryota</taxon>
        <taxon>Metazoa</taxon>
        <taxon>Chordata</taxon>
        <taxon>Craniata</taxon>
        <taxon>Vertebrata</taxon>
        <taxon>Euteleostomi</taxon>
        <taxon>Actinopterygii</taxon>
        <taxon>Neopterygii</taxon>
        <taxon>Teleostei</taxon>
        <taxon>Clupei</taxon>
        <taxon>Clupeiformes</taxon>
        <taxon>Clupeoidei</taxon>
        <taxon>Clupeidae</taxon>
        <taxon>Alosa</taxon>
    </lineage>
</organism>
<evidence type="ECO:0000256" key="7">
    <source>
        <dbReference type="ARBA" id="ARBA00071896"/>
    </source>
</evidence>
<accession>A0AAV6GLD3</accession>
<evidence type="ECO:0000256" key="5">
    <source>
        <dbReference type="ARBA" id="ARBA00023212"/>
    </source>
</evidence>